<sequence length="88" mass="10194">MKGVRISFNVHGYWECVNDEVIIYELPSKPHETFIGRYLKYSSGNAILNSRQHFEKESDAYFRPEKSGVRPPNGSNQKAESRRRSGVF</sequence>
<evidence type="ECO:0000313" key="2">
    <source>
        <dbReference type="EMBL" id="CAG8538104.1"/>
    </source>
</evidence>
<dbReference type="AlphaFoldDB" id="A0A9N9APZ3"/>
<protein>
    <submittedName>
        <fullName evidence="2">6701_t:CDS:1</fullName>
    </submittedName>
</protein>
<feature type="compositionally biased region" description="Basic and acidic residues" evidence="1">
    <location>
        <begin position="59"/>
        <end position="68"/>
    </location>
</feature>
<comment type="caution">
    <text evidence="2">The sequence shown here is derived from an EMBL/GenBank/DDBJ whole genome shotgun (WGS) entry which is preliminary data.</text>
</comment>
<proteinExistence type="predicted"/>
<feature type="compositionally biased region" description="Basic and acidic residues" evidence="1">
    <location>
        <begin position="79"/>
        <end position="88"/>
    </location>
</feature>
<evidence type="ECO:0000313" key="3">
    <source>
        <dbReference type="Proteomes" id="UP000789508"/>
    </source>
</evidence>
<reference evidence="2" key="1">
    <citation type="submission" date="2021-06" db="EMBL/GenBank/DDBJ databases">
        <authorList>
            <person name="Kallberg Y."/>
            <person name="Tangrot J."/>
            <person name="Rosling A."/>
        </authorList>
    </citation>
    <scope>NUCLEOTIDE SEQUENCE</scope>
    <source>
        <strain evidence="2">FL130A</strain>
    </source>
</reference>
<organism evidence="2 3">
    <name type="scientific">Ambispora leptoticha</name>
    <dbReference type="NCBI Taxonomy" id="144679"/>
    <lineage>
        <taxon>Eukaryota</taxon>
        <taxon>Fungi</taxon>
        <taxon>Fungi incertae sedis</taxon>
        <taxon>Mucoromycota</taxon>
        <taxon>Glomeromycotina</taxon>
        <taxon>Glomeromycetes</taxon>
        <taxon>Archaeosporales</taxon>
        <taxon>Ambisporaceae</taxon>
        <taxon>Ambispora</taxon>
    </lineage>
</organism>
<dbReference type="Proteomes" id="UP000789508">
    <property type="component" value="Unassembled WGS sequence"/>
</dbReference>
<evidence type="ECO:0000256" key="1">
    <source>
        <dbReference type="SAM" id="MobiDB-lite"/>
    </source>
</evidence>
<feature type="region of interest" description="Disordered" evidence="1">
    <location>
        <begin position="59"/>
        <end position="88"/>
    </location>
</feature>
<keyword evidence="3" id="KW-1185">Reference proteome</keyword>
<name>A0A9N9APZ3_9GLOM</name>
<gene>
    <name evidence="2" type="ORF">ALEPTO_LOCUS5272</name>
</gene>
<accession>A0A9N9APZ3</accession>
<dbReference type="EMBL" id="CAJVPS010001440">
    <property type="protein sequence ID" value="CAG8538104.1"/>
    <property type="molecule type" value="Genomic_DNA"/>
</dbReference>